<comment type="subcellular location">
    <subcellularLocation>
        <location evidence="2">Cytoplasm</location>
    </subcellularLocation>
    <subcellularLocation>
        <location evidence="1">Nucleus</location>
    </subcellularLocation>
</comment>
<sequence length="346" mass="37631">MADSVQTLEPGYRRSVGGEKSGRIHKGPGVVAATSSIPTKYQTIVTPNTDKRGFGGTTKRFNYDLNVNENPGPGTYGNLRVGAVKDSTSFSKKGMGVGFVSKVHRMPRQKGTLGPGAAAYSLPSLLRTQSDYNQAPASSSFHKPIAVAQDKRGNQPAPNQYNISDNVLHKHHGSQFQASFKSTSKRVDFQGHKTLAPAPCQYTISDSLTKTSSKVPTSCFKSTSKRQMTAMPVNNPGPGHYKPHEPVEEPANRLLMPRKHYLCISAPAMPLPPPLPEPGPGSYELVNYKGPSKHYMSGAVFVSTTSRWTGNVHRTLDNPGPATYRPEPVNKGQSFLYNAQKKWILP</sequence>
<evidence type="ECO:0000256" key="2">
    <source>
        <dbReference type="ARBA" id="ARBA00004496"/>
    </source>
</evidence>
<dbReference type="Pfam" id="PF07004">
    <property type="entry name" value="SHIPPO-rpt"/>
    <property type="match status" value="4"/>
</dbReference>
<keyword evidence="3" id="KW-0963">Cytoplasm</keyword>
<gene>
    <name evidence="7" type="primary">LOC110980944</name>
</gene>
<keyword evidence="6" id="KW-1185">Reference proteome</keyword>
<feature type="region of interest" description="Disordered" evidence="5">
    <location>
        <begin position="1"/>
        <end position="29"/>
    </location>
</feature>
<evidence type="ECO:0000256" key="1">
    <source>
        <dbReference type="ARBA" id="ARBA00004123"/>
    </source>
</evidence>
<dbReference type="GO" id="GO:0044727">
    <property type="term" value="P:epigenetic programing of male pronucleus"/>
    <property type="evidence" value="ECO:0007669"/>
    <property type="project" value="TreeGrafter"/>
</dbReference>
<dbReference type="CTD" id="90529"/>
<dbReference type="GO" id="GO:0001940">
    <property type="term" value="C:male pronucleus"/>
    <property type="evidence" value="ECO:0007669"/>
    <property type="project" value="TreeGrafter"/>
</dbReference>
<dbReference type="AlphaFoldDB" id="A0A8B7YKD7"/>
<dbReference type="PANTHER" id="PTHR35678:SF1">
    <property type="entry name" value="PROTEIN STPG4"/>
    <property type="match status" value="1"/>
</dbReference>
<evidence type="ECO:0000256" key="5">
    <source>
        <dbReference type="SAM" id="MobiDB-lite"/>
    </source>
</evidence>
<evidence type="ECO:0000256" key="3">
    <source>
        <dbReference type="ARBA" id="ARBA00022490"/>
    </source>
</evidence>
<organism evidence="6 7">
    <name type="scientific">Acanthaster planci</name>
    <name type="common">Crown-of-thorns starfish</name>
    <dbReference type="NCBI Taxonomy" id="133434"/>
    <lineage>
        <taxon>Eukaryota</taxon>
        <taxon>Metazoa</taxon>
        <taxon>Echinodermata</taxon>
        <taxon>Eleutherozoa</taxon>
        <taxon>Asterozoa</taxon>
        <taxon>Asteroidea</taxon>
        <taxon>Valvatacea</taxon>
        <taxon>Valvatida</taxon>
        <taxon>Acanthasteridae</taxon>
        <taxon>Acanthaster</taxon>
    </lineage>
</organism>
<dbReference type="GO" id="GO:0001939">
    <property type="term" value="C:female pronucleus"/>
    <property type="evidence" value="ECO:0007669"/>
    <property type="project" value="TreeGrafter"/>
</dbReference>
<dbReference type="Proteomes" id="UP000694845">
    <property type="component" value="Unplaced"/>
</dbReference>
<evidence type="ECO:0000313" key="7">
    <source>
        <dbReference type="RefSeq" id="XP_022093724.1"/>
    </source>
</evidence>
<dbReference type="OrthoDB" id="186871at2759"/>
<dbReference type="InterPro" id="IPR010736">
    <property type="entry name" value="SHIPPO-rpt"/>
</dbReference>
<dbReference type="GO" id="GO:0042585">
    <property type="term" value="C:germinal vesicle"/>
    <property type="evidence" value="ECO:0007669"/>
    <property type="project" value="TreeGrafter"/>
</dbReference>
<dbReference type="RefSeq" id="XP_022093724.1">
    <property type="nucleotide sequence ID" value="XM_022238032.1"/>
</dbReference>
<evidence type="ECO:0000256" key="4">
    <source>
        <dbReference type="ARBA" id="ARBA00023242"/>
    </source>
</evidence>
<dbReference type="GO" id="GO:0042393">
    <property type="term" value="F:histone binding"/>
    <property type="evidence" value="ECO:0007669"/>
    <property type="project" value="TreeGrafter"/>
</dbReference>
<dbReference type="GeneID" id="110980944"/>
<reference evidence="7" key="1">
    <citation type="submission" date="2025-08" db="UniProtKB">
        <authorList>
            <consortium name="RefSeq"/>
        </authorList>
    </citation>
    <scope>IDENTIFICATION</scope>
</reference>
<name>A0A8B7YKD7_ACAPL</name>
<evidence type="ECO:0000313" key="6">
    <source>
        <dbReference type="Proteomes" id="UP000694845"/>
    </source>
</evidence>
<accession>A0A8B7YKD7</accession>
<dbReference type="GO" id="GO:0003682">
    <property type="term" value="F:chromatin binding"/>
    <property type="evidence" value="ECO:0007669"/>
    <property type="project" value="TreeGrafter"/>
</dbReference>
<dbReference type="OMA" id="GQYENPI"/>
<protein>
    <submittedName>
        <fullName evidence="7">O(6)-methylguanine-induced apoptosis 2-like</fullName>
    </submittedName>
</protein>
<proteinExistence type="predicted"/>
<dbReference type="PANTHER" id="PTHR35678">
    <property type="entry name" value="PROTEIN STPG4"/>
    <property type="match status" value="1"/>
</dbReference>
<dbReference type="KEGG" id="aplc:110980944"/>
<dbReference type="GO" id="GO:0005737">
    <property type="term" value="C:cytoplasm"/>
    <property type="evidence" value="ECO:0007669"/>
    <property type="project" value="UniProtKB-SubCell"/>
</dbReference>
<keyword evidence="4" id="KW-0539">Nucleus</keyword>